<evidence type="ECO:0000256" key="7">
    <source>
        <dbReference type="SAM" id="Phobius"/>
    </source>
</evidence>
<feature type="transmembrane region" description="Helical" evidence="7">
    <location>
        <begin position="184"/>
        <end position="203"/>
    </location>
</feature>
<comment type="subcellular location">
    <subcellularLocation>
        <location evidence="1">Cell membrane</location>
        <topology evidence="1">Multi-pass membrane protein</topology>
    </subcellularLocation>
</comment>
<comment type="caution">
    <text evidence="9">The sequence shown here is derived from an EMBL/GenBank/DDBJ whole genome shotgun (WGS) entry which is preliminary data.</text>
</comment>
<evidence type="ECO:0000256" key="6">
    <source>
        <dbReference type="ARBA" id="ARBA00023136"/>
    </source>
</evidence>
<feature type="domain" description="Type II secretion system protein GspF" evidence="8">
    <location>
        <begin position="48"/>
        <end position="166"/>
    </location>
</feature>
<evidence type="ECO:0000256" key="3">
    <source>
        <dbReference type="ARBA" id="ARBA00022475"/>
    </source>
</evidence>
<dbReference type="EMBL" id="NCUC01000006">
    <property type="protein sequence ID" value="ORO40977.1"/>
    <property type="molecule type" value="Genomic_DNA"/>
</dbReference>
<comment type="similarity">
    <text evidence="2">Belongs to the GSP F family.</text>
</comment>
<dbReference type="NCBIfam" id="NF041012">
    <property type="entry name" value="T4P_ComGB"/>
    <property type="match status" value="1"/>
</dbReference>
<dbReference type="PANTHER" id="PTHR30012">
    <property type="entry name" value="GENERAL SECRETION PATHWAY PROTEIN"/>
    <property type="match status" value="1"/>
</dbReference>
<evidence type="ECO:0000256" key="2">
    <source>
        <dbReference type="ARBA" id="ARBA00005745"/>
    </source>
</evidence>
<proteinExistence type="inferred from homology"/>
<evidence type="ECO:0000256" key="1">
    <source>
        <dbReference type="ARBA" id="ARBA00004651"/>
    </source>
</evidence>
<keyword evidence="5 7" id="KW-1133">Transmembrane helix</keyword>
<dbReference type="Gene3D" id="1.20.81.30">
    <property type="entry name" value="Type II secretion system (T2SS), domain F"/>
    <property type="match status" value="2"/>
</dbReference>
<evidence type="ECO:0000259" key="8">
    <source>
        <dbReference type="Pfam" id="PF00482"/>
    </source>
</evidence>
<reference evidence="9 10" key="1">
    <citation type="journal article" date="2016" name="Eur. J. Clin. Microbiol. Infect. Dis.">
        <title>Whole genome sequencing as a tool for phylogenetic analysis of clinical strains of Mitis group streptococci.</title>
        <authorList>
            <person name="Rasmussen L.H."/>
            <person name="Dargis R."/>
            <person name="Hojholt K."/>
            <person name="Christensen J.J."/>
            <person name="Skovgaard O."/>
            <person name="Justesen U.S."/>
            <person name="Rosenvinge F.S."/>
            <person name="Moser C."/>
            <person name="Lukjancenko O."/>
            <person name="Rasmussen S."/>
            <person name="Nielsen X.C."/>
        </authorList>
    </citation>
    <scope>NUCLEOTIDE SEQUENCE [LARGE SCALE GENOMIC DNA]</scope>
    <source>
        <strain evidence="9 10">OD_348934_12</strain>
    </source>
</reference>
<name>A0A1X1G2F7_STROR</name>
<sequence length="363" mass="41354">MTLQTKTIKNTSQLAGMSRLISFLKMDISQVFRLKRKKLATAKQKKIITLFNNLFSSGFHLVEIISFLGRSALLEKDYVTQMHQGLSQGKSFSEMMESLGFSSAIVTQLSLAEVHGNLHLSLGKIEEYLDNLAKVKKKLIEVATYPLILLGFLLLIMLGLRNYLLPQLDSSNIATQIIGNLPQIFLGLVLVCSLSLLLALTFYKRSSKMRVFSMLARIPFLGIFVQTYLTAYYAREWGNMISQGMELTQIFQIMKEQGSQLFKEIGQDLSQALQNGREFSQTIATYPFFKKELSLIIEYGEVKSKLGSELEIYAEKTWEAFFTRVNRTMNLVQPLVFIFVALIIVLLYAAMLMPMYQNMEVNF</sequence>
<evidence type="ECO:0000313" key="10">
    <source>
        <dbReference type="Proteomes" id="UP000193538"/>
    </source>
</evidence>
<organism evidence="9 10">
    <name type="scientific">Streptococcus oralis subsp. tigurinus</name>
    <dbReference type="NCBI Taxonomy" id="1077464"/>
    <lineage>
        <taxon>Bacteria</taxon>
        <taxon>Bacillati</taxon>
        <taxon>Bacillota</taxon>
        <taxon>Bacilli</taxon>
        <taxon>Lactobacillales</taxon>
        <taxon>Streptococcaceae</taxon>
        <taxon>Streptococcus</taxon>
    </lineage>
</organism>
<evidence type="ECO:0000256" key="4">
    <source>
        <dbReference type="ARBA" id="ARBA00022692"/>
    </source>
</evidence>
<evidence type="ECO:0000313" key="9">
    <source>
        <dbReference type="EMBL" id="ORO40977.1"/>
    </source>
</evidence>
<feature type="transmembrane region" description="Helical" evidence="7">
    <location>
        <begin position="215"/>
        <end position="234"/>
    </location>
</feature>
<feature type="domain" description="Type II secretion system protein GspF" evidence="8">
    <location>
        <begin position="234"/>
        <end position="354"/>
    </location>
</feature>
<keyword evidence="3" id="KW-1003">Cell membrane</keyword>
<evidence type="ECO:0000256" key="5">
    <source>
        <dbReference type="ARBA" id="ARBA00022989"/>
    </source>
</evidence>
<dbReference type="InterPro" id="IPR018076">
    <property type="entry name" value="T2SS_GspF_dom"/>
</dbReference>
<dbReference type="PRINTS" id="PR00812">
    <property type="entry name" value="BCTERIALGSPF"/>
</dbReference>
<dbReference type="InterPro" id="IPR047692">
    <property type="entry name" value="T4P_ComGB"/>
</dbReference>
<dbReference type="InterPro" id="IPR003004">
    <property type="entry name" value="GspF/PilC"/>
</dbReference>
<keyword evidence="4 7" id="KW-0812">Transmembrane</keyword>
<protein>
    <submittedName>
        <fullName evidence="9">Competence protein CglB</fullName>
    </submittedName>
</protein>
<dbReference type="AlphaFoldDB" id="A0A1X1G2F7"/>
<keyword evidence="6 7" id="KW-0472">Membrane</keyword>
<dbReference type="Proteomes" id="UP000193538">
    <property type="component" value="Unassembled WGS sequence"/>
</dbReference>
<feature type="transmembrane region" description="Helical" evidence="7">
    <location>
        <begin position="142"/>
        <end position="164"/>
    </location>
</feature>
<dbReference type="InterPro" id="IPR042094">
    <property type="entry name" value="T2SS_GspF_sf"/>
</dbReference>
<feature type="transmembrane region" description="Helical" evidence="7">
    <location>
        <begin position="331"/>
        <end position="350"/>
    </location>
</feature>
<dbReference type="Pfam" id="PF00482">
    <property type="entry name" value="T2SSF"/>
    <property type="match status" value="2"/>
</dbReference>
<gene>
    <name evidence="9" type="ORF">B7729_00515</name>
</gene>
<dbReference type="PANTHER" id="PTHR30012:SF0">
    <property type="entry name" value="TYPE II SECRETION SYSTEM PROTEIN F-RELATED"/>
    <property type="match status" value="1"/>
</dbReference>
<dbReference type="GO" id="GO:0005886">
    <property type="term" value="C:plasma membrane"/>
    <property type="evidence" value="ECO:0007669"/>
    <property type="project" value="UniProtKB-SubCell"/>
</dbReference>
<accession>A0A1X1G2F7</accession>